<dbReference type="GO" id="GO:0005216">
    <property type="term" value="F:monoatomic ion channel activity"/>
    <property type="evidence" value="ECO:0007669"/>
    <property type="project" value="InterPro"/>
</dbReference>
<evidence type="ECO:0000313" key="8">
    <source>
        <dbReference type="Ensembl" id="ENSRNOP00000074914.2"/>
    </source>
</evidence>
<feature type="transmembrane region" description="Helical" evidence="6">
    <location>
        <begin position="417"/>
        <end position="437"/>
    </location>
</feature>
<dbReference type="SUPFAM" id="SSF81324">
    <property type="entry name" value="Voltage-gated potassium channels"/>
    <property type="match status" value="1"/>
</dbReference>
<proteinExistence type="evidence at protein level"/>
<protein>
    <submittedName>
        <fullName evidence="8">Two pore segment channel 1</fullName>
    </submittedName>
</protein>
<feature type="transmembrane region" description="Helical" evidence="6">
    <location>
        <begin position="479"/>
        <end position="497"/>
    </location>
</feature>
<dbReference type="GeneTree" id="ENSGT00940000158958"/>
<feature type="region of interest" description="Disordered" evidence="5">
    <location>
        <begin position="756"/>
        <end position="788"/>
    </location>
</feature>
<dbReference type="RGD" id="708494">
    <property type="gene designation" value="Tpcn1"/>
</dbReference>
<dbReference type="InterPro" id="IPR027359">
    <property type="entry name" value="Volt_channel_dom_sf"/>
</dbReference>
<keyword evidence="3 6" id="KW-1133">Transmembrane helix</keyword>
<keyword evidence="4 6" id="KW-0472">Membrane</keyword>
<reference evidence="8" key="2">
    <citation type="submission" date="2025-08" db="UniProtKB">
        <authorList>
            <consortium name="Ensembl"/>
        </authorList>
    </citation>
    <scope>IDENTIFICATION</scope>
    <source>
        <strain evidence="8">Brown Norway</strain>
    </source>
</reference>
<dbReference type="FunFam" id="1.20.120.350:FF:000031">
    <property type="entry name" value="Two pore calcium channel protein 1"/>
    <property type="match status" value="1"/>
</dbReference>
<keyword evidence="9" id="KW-1185">Reference proteome</keyword>
<dbReference type="PANTHER" id="PTHR46474">
    <property type="entry name" value="TWO PORE CALCIUM CHANNEL PROTEIN 1"/>
    <property type="match status" value="1"/>
</dbReference>
<feature type="region of interest" description="Disordered" evidence="5">
    <location>
        <begin position="22"/>
        <end position="66"/>
    </location>
</feature>
<dbReference type="AlphaFoldDB" id="A0A0G2K997"/>
<gene>
    <name evidence="8 10" type="primary">Tpcn1</name>
</gene>
<feature type="domain" description="Ion transport" evidence="7">
    <location>
        <begin position="413"/>
        <end position="663"/>
    </location>
</feature>
<dbReference type="GO" id="GO:0005765">
    <property type="term" value="C:lysosomal membrane"/>
    <property type="evidence" value="ECO:0007669"/>
    <property type="project" value="InterPro"/>
</dbReference>
<dbReference type="InterPro" id="IPR005821">
    <property type="entry name" value="Ion_trans_dom"/>
</dbReference>
<evidence type="ECO:0000313" key="9">
    <source>
        <dbReference type="Proteomes" id="UP000002494"/>
    </source>
</evidence>
<evidence type="ECO:0000256" key="5">
    <source>
        <dbReference type="SAM" id="MobiDB-lite"/>
    </source>
</evidence>
<name>A0A0G2K997_RAT</name>
<feature type="domain" description="Ion transport" evidence="7">
    <location>
        <begin position="107"/>
        <end position="251"/>
    </location>
</feature>
<dbReference type="Proteomes" id="UP000002494">
    <property type="component" value="Chromosome 12"/>
</dbReference>
<dbReference type="Gene3D" id="1.20.120.350">
    <property type="entry name" value="Voltage-gated potassium channels. Chain C"/>
    <property type="match status" value="1"/>
</dbReference>
<dbReference type="Ensembl" id="ENSRNOT00000079639.3">
    <property type="protein sequence ID" value="ENSRNOP00000074914.2"/>
    <property type="gene ID" value="ENSRNOG00000059344.3"/>
</dbReference>
<evidence type="ECO:0000256" key="1">
    <source>
        <dbReference type="ARBA" id="ARBA00004141"/>
    </source>
</evidence>
<evidence type="ECO:0000256" key="4">
    <source>
        <dbReference type="ARBA" id="ARBA00023136"/>
    </source>
</evidence>
<dbReference type="GO" id="GO:0022832">
    <property type="term" value="F:voltage-gated channel activity"/>
    <property type="evidence" value="ECO:0007669"/>
    <property type="project" value="InterPro"/>
</dbReference>
<feature type="domain" description="Ion transport" evidence="7">
    <location>
        <begin position="264"/>
        <end position="312"/>
    </location>
</feature>
<feature type="transmembrane region" description="Helical" evidence="6">
    <location>
        <begin position="230"/>
        <end position="250"/>
    </location>
</feature>
<dbReference type="InterPro" id="IPR028801">
    <property type="entry name" value="TPC1_animal"/>
</dbReference>
<feature type="transmembrane region" description="Helical" evidence="6">
    <location>
        <begin position="138"/>
        <end position="162"/>
    </location>
</feature>
<feature type="transmembrane region" description="Helical" evidence="6">
    <location>
        <begin position="449"/>
        <end position="467"/>
    </location>
</feature>
<feature type="compositionally biased region" description="Polar residues" evidence="5">
    <location>
        <begin position="773"/>
        <end position="788"/>
    </location>
</feature>
<dbReference type="VEuPathDB" id="HostDB:ENSRNOG00000059344"/>
<sequence>MSVILDDDVLLILTLDEELSAPLTPSNGLGQEDLPSKNGGGQSGPNSQVPSLVSGADSPPSSPPGHNWEMNYQEAAIYLQEGQNNDKFFTHPKDARALAAYLFVHNHFFYMMELLTALLLLLLSLCESPAVPALKLRTYVHATLELFALMVVVFELCMKLRWLGFHTFVRHKRTMVKTSVLVVQFIEAIVVLVRQTSHVRVTRALRCIFLVDCRYCGGVRRNLRQIFQSLPPFMDILLLLLFFMIIFAILGERPASCDPLPRSFPDVMMPSYSRNPWSCVFFIVYLSIELYFIMNLLLAVVFDTFNDIEKHKFKSLLLHKRTAIQHAYHLLVSQRRPAGISYRQFEGLMRFYKPRMSARERFLTFKVLVPGPDLISPGSSALQAKKNRQHWFDELPRTAFLIFKGINILVNSKAFQYFMYLVVAVNGVWILVETFMLKGGNFISKHVPWSYLVFLTIYGVELFMKVAGLGPVEYLSSGWNLFDFSVTAFAFLGLLALTLNMEPFYFIVVLRPLQLLRLFKLKKRYRNVLDTMFELLPRMASLGLTLLTFYYSFAIVGMEFFSGRLSPNCCNSSTVADAYRFINHTVGNKTKVEEGYYYLNNFDNILNSFVTLFELTVVNNWYIIMEGVTSQTSHWSRLYFMTFYIVTMVVMTIIVAFILEAFVFRMNYSRKSQESEVDSGIVIEKEMSKEELLAILELHREARGTSSDITRLLDTLSQMEKYQQNSMVFLGRRSRTKSDLSLKMYQEEIQEWYEEHAREQEQQQLRGSAPSPAAQQTPGSRQRSQTVT</sequence>
<evidence type="ECO:0000256" key="3">
    <source>
        <dbReference type="ARBA" id="ARBA00022989"/>
    </source>
</evidence>
<reference evidence="8" key="3">
    <citation type="submission" date="2025-09" db="UniProtKB">
        <authorList>
            <consortium name="Ensembl"/>
        </authorList>
    </citation>
    <scope>IDENTIFICATION</scope>
    <source>
        <strain evidence="8">Brown Norway</strain>
    </source>
</reference>
<evidence type="ECO:0000256" key="2">
    <source>
        <dbReference type="ARBA" id="ARBA00022692"/>
    </source>
</evidence>
<keyword evidence="11" id="KW-1267">Proteomics identification</keyword>
<evidence type="ECO:0000313" key="10">
    <source>
        <dbReference type="RGD" id="708494"/>
    </source>
</evidence>
<dbReference type="Bgee" id="ENSRNOG00000059344">
    <property type="expression patterns" value="Expressed in adult mammalian kidney and 19 other cell types or tissues"/>
</dbReference>
<reference evidence="8" key="1">
    <citation type="submission" date="2024-01" db="EMBL/GenBank/DDBJ databases">
        <title>GRCr8: a new rat reference genome assembly contstructed from accurate long reads and long range scaffolding.</title>
        <authorList>
            <person name="Doris P.A."/>
            <person name="Kalbfleisch T."/>
            <person name="Li K."/>
            <person name="Howe K."/>
            <person name="Wood J."/>
        </authorList>
    </citation>
    <scope>NUCLEOTIDE SEQUENCE [LARGE SCALE GENOMIC DNA]</scope>
    <source>
        <strain evidence="8">Brown Norway</strain>
    </source>
</reference>
<feature type="transmembrane region" description="Helical" evidence="6">
    <location>
        <begin position="108"/>
        <end position="126"/>
    </location>
</feature>
<dbReference type="ExpressionAtlas" id="A0A0G2K997">
    <property type="expression patterns" value="baseline and differential"/>
</dbReference>
<feature type="transmembrane region" description="Helical" evidence="6">
    <location>
        <begin position="280"/>
        <end position="302"/>
    </location>
</feature>
<dbReference type="Pfam" id="PF00520">
    <property type="entry name" value="Ion_trans"/>
    <property type="match status" value="3"/>
</dbReference>
<organism evidence="8 9">
    <name type="scientific">Rattus norvegicus</name>
    <name type="common">Rat</name>
    <dbReference type="NCBI Taxonomy" id="10116"/>
    <lineage>
        <taxon>Eukaryota</taxon>
        <taxon>Metazoa</taxon>
        <taxon>Chordata</taxon>
        <taxon>Craniata</taxon>
        <taxon>Vertebrata</taxon>
        <taxon>Euteleostomi</taxon>
        <taxon>Mammalia</taxon>
        <taxon>Eutheria</taxon>
        <taxon>Euarchontoglires</taxon>
        <taxon>Glires</taxon>
        <taxon>Rodentia</taxon>
        <taxon>Myomorpha</taxon>
        <taxon>Muroidea</taxon>
        <taxon>Muridae</taxon>
        <taxon>Murinae</taxon>
        <taxon>Rattus</taxon>
    </lineage>
</organism>
<feature type="transmembrane region" description="Helical" evidence="6">
    <location>
        <begin position="638"/>
        <end position="664"/>
    </location>
</feature>
<dbReference type="Gene3D" id="1.10.287.70">
    <property type="match status" value="2"/>
</dbReference>
<dbReference type="FunFam" id="1.10.287.70:FF:000071">
    <property type="entry name" value="Two pore calcium channel protein 1"/>
    <property type="match status" value="1"/>
</dbReference>
<evidence type="ECO:0000259" key="7">
    <source>
        <dbReference type="Pfam" id="PF00520"/>
    </source>
</evidence>
<evidence type="ECO:0007829" key="11">
    <source>
        <dbReference type="PeptideAtlas" id="A0A0G2K997"/>
    </source>
</evidence>
<accession>A0A0G2K997</accession>
<feature type="transmembrane region" description="Helical" evidence="6">
    <location>
        <begin position="539"/>
        <end position="558"/>
    </location>
</feature>
<evidence type="ECO:0000256" key="6">
    <source>
        <dbReference type="SAM" id="Phobius"/>
    </source>
</evidence>
<comment type="subcellular location">
    <subcellularLocation>
        <location evidence="1">Membrane</location>
        <topology evidence="1">Multi-pass membrane protein</topology>
    </subcellularLocation>
</comment>
<keyword evidence="2 6" id="KW-0812">Transmembrane</keyword>
<dbReference type="PANTHER" id="PTHR46474:SF1">
    <property type="entry name" value="TWO PORE CHANNEL PROTEIN 1"/>
    <property type="match status" value="1"/>
</dbReference>